<evidence type="ECO:0000256" key="3">
    <source>
        <dbReference type="ARBA" id="ARBA00012438"/>
    </source>
</evidence>
<feature type="transmembrane region" description="Helical" evidence="11">
    <location>
        <begin position="66"/>
        <end position="87"/>
    </location>
</feature>
<evidence type="ECO:0000259" key="13">
    <source>
        <dbReference type="PROSITE" id="PS50885"/>
    </source>
</evidence>
<dbReference type="OrthoDB" id="9786919at2"/>
<accession>A0A2A9F0S8</accession>
<dbReference type="PROSITE" id="PS50109">
    <property type="entry name" value="HIS_KIN"/>
    <property type="match status" value="1"/>
</dbReference>
<feature type="domain" description="Histidine kinase" evidence="12">
    <location>
        <begin position="150"/>
        <end position="368"/>
    </location>
</feature>
<keyword evidence="10 11" id="KW-0472">Membrane</keyword>
<keyword evidence="9" id="KW-0902">Two-component regulatory system</keyword>
<dbReference type="InterPro" id="IPR050428">
    <property type="entry name" value="TCS_sensor_his_kinase"/>
</dbReference>
<dbReference type="SMART" id="SM00387">
    <property type="entry name" value="HATPase_c"/>
    <property type="match status" value="1"/>
</dbReference>
<dbReference type="AlphaFoldDB" id="A0A2A9F0S8"/>
<dbReference type="PANTHER" id="PTHR45436:SF5">
    <property type="entry name" value="SENSOR HISTIDINE KINASE TRCS"/>
    <property type="match status" value="1"/>
</dbReference>
<dbReference type="EC" id="2.7.13.3" evidence="3"/>
<dbReference type="PRINTS" id="PR00344">
    <property type="entry name" value="BCTRLSENSOR"/>
</dbReference>
<dbReference type="SMART" id="SM00304">
    <property type="entry name" value="HAMP"/>
    <property type="match status" value="1"/>
</dbReference>
<evidence type="ECO:0000256" key="11">
    <source>
        <dbReference type="SAM" id="Phobius"/>
    </source>
</evidence>
<keyword evidence="8 11" id="KW-1133">Transmembrane helix</keyword>
<evidence type="ECO:0000256" key="4">
    <source>
        <dbReference type="ARBA" id="ARBA00022553"/>
    </source>
</evidence>
<dbReference type="GO" id="GO:0000155">
    <property type="term" value="F:phosphorelay sensor kinase activity"/>
    <property type="evidence" value="ECO:0007669"/>
    <property type="project" value="InterPro"/>
</dbReference>
<keyword evidence="5" id="KW-0808">Transferase</keyword>
<dbReference type="SUPFAM" id="SSF47384">
    <property type="entry name" value="Homodimeric domain of signal transducing histidine kinase"/>
    <property type="match status" value="1"/>
</dbReference>
<dbReference type="InterPro" id="IPR036890">
    <property type="entry name" value="HATPase_C_sf"/>
</dbReference>
<dbReference type="CDD" id="cd00082">
    <property type="entry name" value="HisKA"/>
    <property type="match status" value="1"/>
</dbReference>
<keyword evidence="7 14" id="KW-0418">Kinase</keyword>
<evidence type="ECO:0000313" key="15">
    <source>
        <dbReference type="Proteomes" id="UP000222106"/>
    </source>
</evidence>
<protein>
    <recommendedName>
        <fullName evidence="3">histidine kinase</fullName>
        <ecNumber evidence="3">2.7.13.3</ecNumber>
    </recommendedName>
</protein>
<evidence type="ECO:0000256" key="8">
    <source>
        <dbReference type="ARBA" id="ARBA00022989"/>
    </source>
</evidence>
<organism evidence="14 15">
    <name type="scientific">Georgenia soli</name>
    <dbReference type="NCBI Taxonomy" id="638953"/>
    <lineage>
        <taxon>Bacteria</taxon>
        <taxon>Bacillati</taxon>
        <taxon>Actinomycetota</taxon>
        <taxon>Actinomycetes</taxon>
        <taxon>Micrococcales</taxon>
        <taxon>Bogoriellaceae</taxon>
        <taxon>Georgenia</taxon>
    </lineage>
</organism>
<evidence type="ECO:0000256" key="1">
    <source>
        <dbReference type="ARBA" id="ARBA00000085"/>
    </source>
</evidence>
<keyword evidence="6 11" id="KW-0812">Transmembrane</keyword>
<dbReference type="CDD" id="cd00075">
    <property type="entry name" value="HATPase"/>
    <property type="match status" value="1"/>
</dbReference>
<dbReference type="GO" id="GO:0005886">
    <property type="term" value="C:plasma membrane"/>
    <property type="evidence" value="ECO:0007669"/>
    <property type="project" value="UniProtKB-SubCell"/>
</dbReference>
<proteinExistence type="predicted"/>
<comment type="caution">
    <text evidence="14">The sequence shown here is derived from an EMBL/GenBank/DDBJ whole genome shotgun (WGS) entry which is preliminary data.</text>
</comment>
<evidence type="ECO:0000256" key="6">
    <source>
        <dbReference type="ARBA" id="ARBA00022692"/>
    </source>
</evidence>
<gene>
    <name evidence="14" type="ORF">ATJ97_0288</name>
</gene>
<evidence type="ECO:0000256" key="2">
    <source>
        <dbReference type="ARBA" id="ARBA00004236"/>
    </source>
</evidence>
<evidence type="ECO:0000313" key="14">
    <source>
        <dbReference type="EMBL" id="PFG45007.1"/>
    </source>
</evidence>
<dbReference type="PANTHER" id="PTHR45436">
    <property type="entry name" value="SENSOR HISTIDINE KINASE YKOH"/>
    <property type="match status" value="1"/>
</dbReference>
<dbReference type="Pfam" id="PF02518">
    <property type="entry name" value="HATPase_c"/>
    <property type="match status" value="1"/>
</dbReference>
<evidence type="ECO:0000259" key="12">
    <source>
        <dbReference type="PROSITE" id="PS50109"/>
    </source>
</evidence>
<dbReference type="Proteomes" id="UP000222106">
    <property type="component" value="Unassembled WGS sequence"/>
</dbReference>
<dbReference type="CDD" id="cd06225">
    <property type="entry name" value="HAMP"/>
    <property type="match status" value="1"/>
</dbReference>
<evidence type="ECO:0000256" key="7">
    <source>
        <dbReference type="ARBA" id="ARBA00022777"/>
    </source>
</evidence>
<dbReference type="Pfam" id="PF00672">
    <property type="entry name" value="HAMP"/>
    <property type="match status" value="1"/>
</dbReference>
<dbReference type="SUPFAM" id="SSF158472">
    <property type="entry name" value="HAMP domain-like"/>
    <property type="match status" value="1"/>
</dbReference>
<keyword evidence="4" id="KW-0597">Phosphoprotein</keyword>
<dbReference type="SMART" id="SM00388">
    <property type="entry name" value="HisKA"/>
    <property type="match status" value="1"/>
</dbReference>
<dbReference type="SUPFAM" id="SSF55874">
    <property type="entry name" value="ATPase domain of HSP90 chaperone/DNA topoisomerase II/histidine kinase"/>
    <property type="match status" value="1"/>
</dbReference>
<dbReference type="InterPro" id="IPR004358">
    <property type="entry name" value="Sig_transdc_His_kin-like_C"/>
</dbReference>
<comment type="subcellular location">
    <subcellularLocation>
        <location evidence="2">Cell membrane</location>
    </subcellularLocation>
</comment>
<keyword evidence="15" id="KW-1185">Reference proteome</keyword>
<dbReference type="InterPro" id="IPR005467">
    <property type="entry name" value="His_kinase_dom"/>
</dbReference>
<dbReference type="FunFam" id="3.30.565.10:FF:000006">
    <property type="entry name" value="Sensor histidine kinase WalK"/>
    <property type="match status" value="1"/>
</dbReference>
<dbReference type="Gene3D" id="1.10.287.130">
    <property type="match status" value="1"/>
</dbReference>
<dbReference type="InterPro" id="IPR003594">
    <property type="entry name" value="HATPase_dom"/>
</dbReference>
<evidence type="ECO:0000256" key="5">
    <source>
        <dbReference type="ARBA" id="ARBA00022679"/>
    </source>
</evidence>
<dbReference type="InterPro" id="IPR003660">
    <property type="entry name" value="HAMP_dom"/>
</dbReference>
<dbReference type="InterPro" id="IPR003661">
    <property type="entry name" value="HisK_dim/P_dom"/>
</dbReference>
<dbReference type="PROSITE" id="PS50885">
    <property type="entry name" value="HAMP"/>
    <property type="match status" value="1"/>
</dbReference>
<evidence type="ECO:0000256" key="9">
    <source>
        <dbReference type="ARBA" id="ARBA00023012"/>
    </source>
</evidence>
<dbReference type="InterPro" id="IPR036097">
    <property type="entry name" value="HisK_dim/P_sf"/>
</dbReference>
<sequence>MRIARWGLAARLLAAIVVVVLAGSATAWAVASAIGPAVFHLHIEQSGTSDPGVVRHSEEAFATASAYSLGLALAAALATSVLVSIFLTRRIAHSLDPVRQAAAKVAGGDYSARVPEVGMGTEFDDLARSFNTMAEDLGRIEQTRTRILGDLAHEMRTPVATLDGYLEGIQDGVVPVDEETLAMLRDQVSRLARLAQDISLVTTAEEGRLTMHRQQVRVGALLDAAQAQAAARYAVRGIDLDVTASTLVRETVVSADVDRMGQVLTNLLDNALRHTAAGGLVGIHASREGGTVRIEVTDDGEGIAAEHLPHLFERFYRADTARDRAHGGSGIGLAVTRSIVRSHGGEVTATSAGKGQGAAFTVELPAADVA</sequence>
<dbReference type="RefSeq" id="WP_098482209.1">
    <property type="nucleotide sequence ID" value="NZ_PDJI01000003.1"/>
</dbReference>
<dbReference type="EMBL" id="PDJI01000003">
    <property type="protein sequence ID" value="PFG45007.1"/>
    <property type="molecule type" value="Genomic_DNA"/>
</dbReference>
<dbReference type="Gene3D" id="3.30.565.10">
    <property type="entry name" value="Histidine kinase-like ATPase, C-terminal domain"/>
    <property type="match status" value="1"/>
</dbReference>
<evidence type="ECO:0000256" key="10">
    <source>
        <dbReference type="ARBA" id="ARBA00023136"/>
    </source>
</evidence>
<feature type="domain" description="HAMP" evidence="13">
    <location>
        <begin position="89"/>
        <end position="142"/>
    </location>
</feature>
<comment type="catalytic activity">
    <reaction evidence="1">
        <text>ATP + protein L-histidine = ADP + protein N-phospho-L-histidine.</text>
        <dbReference type="EC" id="2.7.13.3"/>
    </reaction>
</comment>
<reference evidence="14 15" key="1">
    <citation type="submission" date="2017-10" db="EMBL/GenBank/DDBJ databases">
        <title>Sequencing the genomes of 1000 actinobacteria strains.</title>
        <authorList>
            <person name="Klenk H.-P."/>
        </authorList>
    </citation>
    <scope>NUCLEOTIDE SEQUENCE [LARGE SCALE GENOMIC DNA]</scope>
    <source>
        <strain evidence="14 15">DSM 21838</strain>
    </source>
</reference>
<dbReference type="Gene3D" id="6.10.340.10">
    <property type="match status" value="1"/>
</dbReference>
<name>A0A2A9F0S8_9MICO</name>
<dbReference type="Pfam" id="PF00512">
    <property type="entry name" value="HisKA"/>
    <property type="match status" value="1"/>
</dbReference>